<evidence type="ECO:0000313" key="2">
    <source>
        <dbReference type="EMBL" id="QOW60952.1"/>
    </source>
</evidence>
<feature type="transmembrane region" description="Helical" evidence="1">
    <location>
        <begin position="451"/>
        <end position="471"/>
    </location>
</feature>
<feature type="transmembrane region" description="Helical" evidence="1">
    <location>
        <begin position="361"/>
        <end position="378"/>
    </location>
</feature>
<feature type="transmembrane region" description="Helical" evidence="1">
    <location>
        <begin position="264"/>
        <end position="291"/>
    </location>
</feature>
<protein>
    <submittedName>
        <fullName evidence="2">Uncharacterized protein</fullName>
    </submittedName>
</protein>
<sequence length="648" mass="74914">MKKHIFILSLIIFSIIKLYPENTVYEFGPKTEWAVVFTSSRDTNNNETFSTKLLHNFAEKLSGIKLSGTVIIAITDNDIPDLPETIPANGYKNINLLINKIYEKKTSAVFILSDGEENKVKIIPGSDKKTSPPWIIESLFEEFSKQNIKMDFNSNDVILKRLGFLEDDKILAKYLNEGIPSVAISTNKDITSSLVSLANKYSQEIPQDWDKHYNIKKIFKFIVIKERFLIIIMLAIMMFALFYIFMFSFLFGKKKEVHIKDLLTLWRVPILFFILNIISFYLSEYIVLFIFRMLFGNGDAINLFPVAATVFKFALAFSISSGFLVINRKTNLPQNTFIYGYLASFSCFFNIFIFSSLDLSLSLMFLEIYALSFISYHLKRAYIQIIFFILNLGLLVLYFFPLFFHTDNFIPVLFYADNFAVSFFVTPYYLMLTRIFFRLKRHNPDVKFNKVTLHIFISLITVICFVLIIVGPDFLMQKQKRTFLLYKIENKINTQEVISGLKTMPANESDKSFLEQFKSLNENDFIAADFKLENYLERSIGEIKVSPALKAALINILITREDGFPIYEASSEFTTSSSGKEVSFLSPLNINEAFSIKFSGEKNSKLNIKINAWFYDSPLKIDFKDNAENKKLIFQVTKEFVLKPDSEI</sequence>
<proteinExistence type="predicted"/>
<gene>
    <name evidence="2" type="ORF">IFE08_00560</name>
</gene>
<evidence type="ECO:0000256" key="1">
    <source>
        <dbReference type="SAM" id="Phobius"/>
    </source>
</evidence>
<dbReference type="EMBL" id="CP061839">
    <property type="protein sequence ID" value="QOW60952.1"/>
    <property type="molecule type" value="Genomic_DNA"/>
</dbReference>
<dbReference type="RefSeq" id="WP_194076390.1">
    <property type="nucleotide sequence ID" value="NZ_CP061839.1"/>
</dbReference>
<feature type="transmembrane region" description="Helical" evidence="1">
    <location>
        <begin position="338"/>
        <end position="355"/>
    </location>
</feature>
<reference evidence="2 3" key="1">
    <citation type="submission" date="2020-09" db="EMBL/GenBank/DDBJ databases">
        <title>Characterization of Treponema spp. from bovine digital dermatitis in Korea.</title>
        <authorList>
            <person name="Espiritu H.M."/>
            <person name="Cho Y.I."/>
            <person name="Mamuad L."/>
        </authorList>
    </citation>
    <scope>NUCLEOTIDE SEQUENCE [LARGE SCALE GENOMIC DNA]</scope>
    <source>
        <strain evidence="2 3">KS1</strain>
    </source>
</reference>
<feature type="transmembrane region" description="Helical" evidence="1">
    <location>
        <begin position="303"/>
        <end position="326"/>
    </location>
</feature>
<feature type="transmembrane region" description="Helical" evidence="1">
    <location>
        <begin position="385"/>
        <end position="404"/>
    </location>
</feature>
<organism evidence="2 3">
    <name type="scientific">Treponema pedis</name>
    <dbReference type="NCBI Taxonomy" id="409322"/>
    <lineage>
        <taxon>Bacteria</taxon>
        <taxon>Pseudomonadati</taxon>
        <taxon>Spirochaetota</taxon>
        <taxon>Spirochaetia</taxon>
        <taxon>Spirochaetales</taxon>
        <taxon>Treponemataceae</taxon>
        <taxon>Treponema</taxon>
    </lineage>
</organism>
<dbReference type="AlphaFoldDB" id="A0A7S7AWJ2"/>
<evidence type="ECO:0000313" key="3">
    <source>
        <dbReference type="Proteomes" id="UP000593915"/>
    </source>
</evidence>
<feature type="transmembrane region" description="Helical" evidence="1">
    <location>
        <begin position="228"/>
        <end position="252"/>
    </location>
</feature>
<keyword evidence="1" id="KW-1133">Transmembrane helix</keyword>
<keyword evidence="1" id="KW-0472">Membrane</keyword>
<feature type="transmembrane region" description="Helical" evidence="1">
    <location>
        <begin position="410"/>
        <end position="430"/>
    </location>
</feature>
<keyword evidence="1" id="KW-0812">Transmembrane</keyword>
<dbReference type="Proteomes" id="UP000593915">
    <property type="component" value="Chromosome"/>
</dbReference>
<accession>A0A7S7AWJ2</accession>
<name>A0A7S7AWJ2_9SPIR</name>